<evidence type="ECO:0000313" key="3">
    <source>
        <dbReference type="Proteomes" id="UP001174677"/>
    </source>
</evidence>
<keyword evidence="3" id="KW-1185">Reference proteome</keyword>
<protein>
    <recommendedName>
        <fullName evidence="4">SET domain-containing protein</fullName>
    </recommendedName>
</protein>
<dbReference type="InterPro" id="IPR040415">
    <property type="entry name" value="SETD9"/>
</dbReference>
<evidence type="ECO:0000256" key="1">
    <source>
        <dbReference type="SAM" id="Phobius"/>
    </source>
</evidence>
<dbReference type="EMBL" id="JARPOI010000003">
    <property type="protein sequence ID" value="KAJ9184849.1"/>
    <property type="molecule type" value="Genomic_DNA"/>
</dbReference>
<reference evidence="2" key="1">
    <citation type="journal article" date="2023" name="Plant Biotechnol. J.">
        <title>Chromosome-level wild Hevea brasiliensis genome provides new tools for genomic-assisted breeding and valuable loci to elevate rubber yield.</title>
        <authorList>
            <person name="Cheng H."/>
            <person name="Song X."/>
            <person name="Hu Y."/>
            <person name="Wu T."/>
            <person name="Yang Q."/>
            <person name="An Z."/>
            <person name="Feng S."/>
            <person name="Deng Z."/>
            <person name="Wu W."/>
            <person name="Zeng X."/>
            <person name="Tu M."/>
            <person name="Wang X."/>
            <person name="Huang H."/>
        </authorList>
    </citation>
    <scope>NUCLEOTIDE SEQUENCE</scope>
    <source>
        <strain evidence="2">MT/VB/25A 57/8</strain>
    </source>
</reference>
<comment type="caution">
    <text evidence="2">The sequence shown here is derived from an EMBL/GenBank/DDBJ whole genome shotgun (WGS) entry which is preliminary data.</text>
</comment>
<evidence type="ECO:0000313" key="2">
    <source>
        <dbReference type="EMBL" id="KAJ9184849.1"/>
    </source>
</evidence>
<keyword evidence="1" id="KW-0472">Membrane</keyword>
<feature type="transmembrane region" description="Helical" evidence="1">
    <location>
        <begin position="32"/>
        <end position="53"/>
    </location>
</feature>
<keyword evidence="1" id="KW-0812">Transmembrane</keyword>
<proteinExistence type="predicted"/>
<accession>A0ABQ9MX28</accession>
<sequence length="399" mass="44931">MFSSYLLVFLFNSIISFRQGSRLRTFLRDPSQFLWVFLPLLAYISIISSFLHLGFYNRLGRNVEEADAEEIIEMASKASVADQEKQVQEKIHSQIENFCTAMDEILLPDMNKKSEPGEPLGQSDTASCHGGLSLAVGKSGQPTVRPAMSETRPLKSAEVSWRLKDIIGYTLGRKASQIPHKEAGQGLFVDGEADVGTYRHIPGYPRVDAHNTYLITGYDGTVISAQPWGSRGEAREVWNGSLVPEIRPNVQSSEKGSDQFWKMLSKPLEGIQLSCTSEVLERRNPLALAHFANHPAEGMAPNVIICPYDFPLTEKDMRTYIPNIPFGNSEETNMRRFGSFWFRSRAKKSGSDVPVLKTLVLVATRTLCDEEVLVNYRLSNSKRQPEGYTPVDEEEYRRR</sequence>
<dbReference type="PANTHER" id="PTHR33524:SF1">
    <property type="entry name" value="SET DOMAIN-CONTAINING PROTEIN"/>
    <property type="match status" value="1"/>
</dbReference>
<name>A0ABQ9MX28_HEVBR</name>
<organism evidence="2 3">
    <name type="scientific">Hevea brasiliensis</name>
    <name type="common">Para rubber tree</name>
    <name type="synonym">Siphonia brasiliensis</name>
    <dbReference type="NCBI Taxonomy" id="3981"/>
    <lineage>
        <taxon>Eukaryota</taxon>
        <taxon>Viridiplantae</taxon>
        <taxon>Streptophyta</taxon>
        <taxon>Embryophyta</taxon>
        <taxon>Tracheophyta</taxon>
        <taxon>Spermatophyta</taxon>
        <taxon>Magnoliopsida</taxon>
        <taxon>eudicotyledons</taxon>
        <taxon>Gunneridae</taxon>
        <taxon>Pentapetalae</taxon>
        <taxon>rosids</taxon>
        <taxon>fabids</taxon>
        <taxon>Malpighiales</taxon>
        <taxon>Euphorbiaceae</taxon>
        <taxon>Crotonoideae</taxon>
        <taxon>Micrandreae</taxon>
        <taxon>Hevea</taxon>
    </lineage>
</organism>
<gene>
    <name evidence="2" type="ORF">P3X46_004535</name>
</gene>
<keyword evidence="1" id="KW-1133">Transmembrane helix</keyword>
<dbReference type="Proteomes" id="UP001174677">
    <property type="component" value="Chromosome 3"/>
</dbReference>
<dbReference type="PANTHER" id="PTHR33524">
    <property type="entry name" value="C5ORF35"/>
    <property type="match status" value="1"/>
</dbReference>
<evidence type="ECO:0008006" key="4">
    <source>
        <dbReference type="Google" id="ProtNLM"/>
    </source>
</evidence>